<reference evidence="4" key="1">
    <citation type="submission" date="2021-03" db="EMBL/GenBank/DDBJ databases">
        <title>Genomic Encyclopedia of Type Strains, Phase IV (KMG-IV): sequencing the most valuable type-strain genomes for metagenomic binning, comparative biology and taxonomic classification.</title>
        <authorList>
            <person name="Goeker M."/>
        </authorList>
    </citation>
    <scope>NUCLEOTIDE SEQUENCE</scope>
    <source>
        <strain evidence="4">DSM 15523</strain>
        <strain evidence="5 7">DSM 16476</strain>
    </source>
</reference>
<dbReference type="Pfam" id="PF03422">
    <property type="entry name" value="CBM_6"/>
    <property type="match status" value="1"/>
</dbReference>
<dbReference type="InterPro" id="IPR006584">
    <property type="entry name" value="Cellulose-bd_IV"/>
</dbReference>
<dbReference type="Gene3D" id="2.60.120.260">
    <property type="entry name" value="Galactose-binding domain-like"/>
    <property type="match status" value="1"/>
</dbReference>
<dbReference type="EMBL" id="JAGGJQ010000010">
    <property type="protein sequence ID" value="MBP1841275.1"/>
    <property type="molecule type" value="Genomic_DNA"/>
</dbReference>
<dbReference type="SUPFAM" id="SSF49785">
    <property type="entry name" value="Galactose-binding domain-like"/>
    <property type="match status" value="1"/>
</dbReference>
<dbReference type="RefSeq" id="WP_057781438.1">
    <property type="nucleotide sequence ID" value="NZ_JAGGJQ010000010.1"/>
</dbReference>
<evidence type="ECO:0000256" key="1">
    <source>
        <dbReference type="ARBA" id="ARBA00022729"/>
    </source>
</evidence>
<evidence type="ECO:0000313" key="5">
    <source>
        <dbReference type="EMBL" id="MDQ0336802.1"/>
    </source>
</evidence>
<feature type="chain" id="PRO_5040833791" description="CBM6 domain-containing protein" evidence="2">
    <location>
        <begin position="33"/>
        <end position="256"/>
    </location>
</feature>
<evidence type="ECO:0000256" key="2">
    <source>
        <dbReference type="SAM" id="SignalP"/>
    </source>
</evidence>
<dbReference type="AlphaFoldDB" id="A0A9X0YLK2"/>
<accession>A0A9X0YLK2</accession>
<dbReference type="InterPro" id="IPR008979">
    <property type="entry name" value="Galactose-bd-like_sf"/>
</dbReference>
<evidence type="ECO:0000313" key="4">
    <source>
        <dbReference type="EMBL" id="MBP1841275.1"/>
    </source>
</evidence>
<dbReference type="Proteomes" id="UP001231587">
    <property type="component" value="Unassembled WGS sequence"/>
</dbReference>
<dbReference type="SMART" id="SM00606">
    <property type="entry name" value="CBD_IV"/>
    <property type="match status" value="1"/>
</dbReference>
<sequence>MNLKKLLFKIILNPIKALSFVLIFATSVGMSAQCPASYPFLEAINAGALSADLTIQDNDTVGNVEDGSFVAFNSLDITCADQLSISAAAPSERGYIEVRLGGATGTIIGESPLINTGSWGTFSTILIDIDSSDATGSDTIYFMFRLAPDGGSRYLFNIDAFQFINTTPLSVDDVETFEVSIYPNPASDLLFINLENNSLNSNKTKISLYNVAGQKVKETELTSPKMELNVSSLSSGLYILNIKDDTKSLSKRIIKL</sequence>
<keyword evidence="7" id="KW-1185">Reference proteome</keyword>
<dbReference type="NCBIfam" id="TIGR04183">
    <property type="entry name" value="Por_Secre_tail"/>
    <property type="match status" value="1"/>
</dbReference>
<comment type="caution">
    <text evidence="4">The sequence shown here is derived from an EMBL/GenBank/DDBJ whole genome shotgun (WGS) entry which is preliminary data.</text>
</comment>
<gene>
    <name evidence="4" type="ORF">J2Z56_003207</name>
    <name evidence="5" type="ORF">J2Z57_003259</name>
</gene>
<evidence type="ECO:0000259" key="3">
    <source>
        <dbReference type="PROSITE" id="PS51175"/>
    </source>
</evidence>
<dbReference type="EMBL" id="JAUSUU010000011">
    <property type="protein sequence ID" value="MDQ0336802.1"/>
    <property type="molecule type" value="Genomic_DNA"/>
</dbReference>
<feature type="domain" description="CBM6" evidence="3">
    <location>
        <begin position="39"/>
        <end position="164"/>
    </location>
</feature>
<dbReference type="Pfam" id="PF18962">
    <property type="entry name" value="Por_Secre_tail"/>
    <property type="match status" value="1"/>
</dbReference>
<dbReference type="Proteomes" id="UP001138672">
    <property type="component" value="Unassembled WGS sequence"/>
</dbReference>
<dbReference type="InterPro" id="IPR026444">
    <property type="entry name" value="Secre_tail"/>
</dbReference>
<name>A0A9X0YLK2_9FLAO</name>
<feature type="signal peptide" evidence="2">
    <location>
        <begin position="1"/>
        <end position="32"/>
    </location>
</feature>
<dbReference type="CDD" id="cd04084">
    <property type="entry name" value="CBM6_xylanase-like"/>
    <property type="match status" value="1"/>
</dbReference>
<dbReference type="OrthoDB" id="9816120at2"/>
<dbReference type="PROSITE" id="PS51175">
    <property type="entry name" value="CBM6"/>
    <property type="match status" value="1"/>
</dbReference>
<dbReference type="InterPro" id="IPR005084">
    <property type="entry name" value="CBM6"/>
</dbReference>
<evidence type="ECO:0000313" key="7">
    <source>
        <dbReference type="Proteomes" id="UP001231587"/>
    </source>
</evidence>
<organism evidence="4 6">
    <name type="scientific">Formosa algae</name>
    <dbReference type="NCBI Taxonomy" id="225843"/>
    <lineage>
        <taxon>Bacteria</taxon>
        <taxon>Pseudomonadati</taxon>
        <taxon>Bacteroidota</taxon>
        <taxon>Flavobacteriia</taxon>
        <taxon>Flavobacteriales</taxon>
        <taxon>Flavobacteriaceae</taxon>
        <taxon>Formosa</taxon>
    </lineage>
</organism>
<proteinExistence type="predicted"/>
<dbReference type="GO" id="GO:0030246">
    <property type="term" value="F:carbohydrate binding"/>
    <property type="evidence" value="ECO:0007669"/>
    <property type="project" value="InterPro"/>
</dbReference>
<protein>
    <recommendedName>
        <fullName evidence="3">CBM6 domain-containing protein</fullName>
    </recommendedName>
</protein>
<keyword evidence="1 2" id="KW-0732">Signal</keyword>
<evidence type="ECO:0000313" key="6">
    <source>
        <dbReference type="Proteomes" id="UP001138672"/>
    </source>
</evidence>